<dbReference type="EMBL" id="QTSX02000133">
    <property type="protein sequence ID" value="KAJ9088296.1"/>
    <property type="molecule type" value="Genomic_DNA"/>
</dbReference>
<evidence type="ECO:0000313" key="1">
    <source>
        <dbReference type="EMBL" id="KAJ9088296.1"/>
    </source>
</evidence>
<evidence type="ECO:0000313" key="2">
    <source>
        <dbReference type="Proteomes" id="UP001165960"/>
    </source>
</evidence>
<dbReference type="Proteomes" id="UP001165960">
    <property type="component" value="Unassembled WGS sequence"/>
</dbReference>
<reference evidence="1" key="1">
    <citation type="submission" date="2022-04" db="EMBL/GenBank/DDBJ databases">
        <title>Genome of the entomopathogenic fungus Entomophthora muscae.</title>
        <authorList>
            <person name="Elya C."/>
            <person name="Lovett B.R."/>
            <person name="Lee E."/>
            <person name="Macias A.M."/>
            <person name="Hajek A.E."/>
            <person name="De Bivort B.L."/>
            <person name="Kasson M.T."/>
            <person name="De Fine Licht H.H."/>
            <person name="Stajich J.E."/>
        </authorList>
    </citation>
    <scope>NUCLEOTIDE SEQUENCE</scope>
    <source>
        <strain evidence="1">Berkeley</strain>
    </source>
</reference>
<comment type="caution">
    <text evidence="1">The sequence shown here is derived from an EMBL/GenBank/DDBJ whole genome shotgun (WGS) entry which is preliminary data.</text>
</comment>
<protein>
    <submittedName>
        <fullName evidence="1">Uncharacterized protein</fullName>
    </submittedName>
</protein>
<sequence>MLSEEEKLLLFQQIDISSVIVNWLSIFAAAAVVGVILSALAIDKKTMNRVSIRITLVISILDILRSTLTLLFIENGLESWECVMEEMAENFLTLVYFFLNMCIAVNLHLIFLKGYSFNPLWERGYWIGSFGLAMLLSSVAPAGYFAGVQDSSSCIGEDDIIIHVWEWTFLYSWILMVVIYCSIIFLLVIIKLVRNERSLSRALETSSSKGDTWQAARYNSVIRSLLYRITLYCAIPVLTHIFAIVNEIDTVIHGSPKLLLVLIRVITTGLPGVLNFVAFIADPAFRQACQAFRVYFQTLPFEQTNPQPPPQKTPSSIALGTPRSSTENPSDIVEVDASPLHEIIPHRDSITSKNHILTPSESTKSPSLQSLATEEQHISDYIKSL</sequence>
<accession>A0ACC2UNF4</accession>
<proteinExistence type="predicted"/>
<organism evidence="1 2">
    <name type="scientific">Entomophthora muscae</name>
    <dbReference type="NCBI Taxonomy" id="34485"/>
    <lineage>
        <taxon>Eukaryota</taxon>
        <taxon>Fungi</taxon>
        <taxon>Fungi incertae sedis</taxon>
        <taxon>Zoopagomycota</taxon>
        <taxon>Entomophthoromycotina</taxon>
        <taxon>Entomophthoromycetes</taxon>
        <taxon>Entomophthorales</taxon>
        <taxon>Entomophthoraceae</taxon>
        <taxon>Entomophthora</taxon>
    </lineage>
</organism>
<gene>
    <name evidence="1" type="ORF">DSO57_1024553</name>
</gene>
<name>A0ACC2UNF4_9FUNG</name>
<keyword evidence="2" id="KW-1185">Reference proteome</keyword>